<keyword evidence="4" id="KW-0539">Nucleus</keyword>
<dbReference type="InterPro" id="IPR007187">
    <property type="entry name" value="Nucleoporin_Nup133/Nup155_C"/>
</dbReference>
<evidence type="ECO:0000313" key="7">
    <source>
        <dbReference type="EMBL" id="GEM10376.1"/>
    </source>
</evidence>
<feature type="region of interest" description="Disordered" evidence="5">
    <location>
        <begin position="1"/>
        <end position="23"/>
    </location>
</feature>
<reference evidence="7 8" key="1">
    <citation type="submission" date="2019-07" db="EMBL/GenBank/DDBJ databases">
        <title>Rhodotorula toruloides NBRC10032 genome sequencing.</title>
        <authorList>
            <person name="Shida Y."/>
            <person name="Takaku H."/>
            <person name="Ogasawara W."/>
            <person name="Mori K."/>
        </authorList>
    </citation>
    <scope>NUCLEOTIDE SEQUENCE [LARGE SCALE GENOMIC DNA]</scope>
    <source>
        <strain evidence="7 8">NBRC10032</strain>
    </source>
</reference>
<dbReference type="FunFam" id="1.25.40.440:FF:000001">
    <property type="entry name" value="Nuclear pore complex subunit"/>
    <property type="match status" value="1"/>
</dbReference>
<evidence type="ECO:0000256" key="5">
    <source>
        <dbReference type="SAM" id="MobiDB-lite"/>
    </source>
</evidence>
<dbReference type="GO" id="GO:0006405">
    <property type="term" value="P:RNA export from nucleus"/>
    <property type="evidence" value="ECO:0007669"/>
    <property type="project" value="TreeGrafter"/>
</dbReference>
<evidence type="ECO:0000313" key="8">
    <source>
        <dbReference type="Proteomes" id="UP000321518"/>
    </source>
</evidence>
<comment type="subcellular location">
    <subcellularLocation>
        <location evidence="1">Nucleus</location>
    </subcellularLocation>
</comment>
<dbReference type="GO" id="GO:0036228">
    <property type="term" value="P:protein localization to nuclear inner membrane"/>
    <property type="evidence" value="ECO:0007669"/>
    <property type="project" value="TreeGrafter"/>
</dbReference>
<dbReference type="Gene3D" id="1.25.40.450">
    <property type="entry name" value="Nucleoporin, helical domain, N-terminal subdomain"/>
    <property type="match status" value="1"/>
</dbReference>
<accession>A0A511KKI9</accession>
<protein>
    <submittedName>
        <fullName evidence="7">Nuclear pore complex protein Nup155</fullName>
    </submittedName>
</protein>
<comment type="similarity">
    <text evidence="2">Belongs to the non-repetitive/WGA-negative nucleoporin family.</text>
</comment>
<gene>
    <name evidence="7" type="ORF">Rt10032_c11g4393</name>
</gene>
<dbReference type="Gene3D" id="1.20.120.1880">
    <property type="entry name" value="Nucleoporin, helical C-terminal domain"/>
    <property type="match status" value="1"/>
</dbReference>
<dbReference type="PANTHER" id="PTHR10350">
    <property type="entry name" value="NUCLEAR PORE COMPLEX PROTEIN NUP155"/>
    <property type="match status" value="1"/>
</dbReference>
<feature type="compositionally biased region" description="Basic and acidic residues" evidence="5">
    <location>
        <begin position="1"/>
        <end position="10"/>
    </location>
</feature>
<dbReference type="GO" id="GO:0044611">
    <property type="term" value="C:nuclear pore inner ring"/>
    <property type="evidence" value="ECO:0007669"/>
    <property type="project" value="TreeGrafter"/>
</dbReference>
<evidence type="ECO:0000256" key="3">
    <source>
        <dbReference type="ARBA" id="ARBA00022448"/>
    </source>
</evidence>
<evidence type="ECO:0000256" key="2">
    <source>
        <dbReference type="ARBA" id="ARBA00007373"/>
    </source>
</evidence>
<dbReference type="Gene3D" id="1.25.40.440">
    <property type="entry name" value="Nucleoporin, helical domain, central subdomain"/>
    <property type="match status" value="1"/>
</dbReference>
<dbReference type="InterPro" id="IPR042538">
    <property type="entry name" value="Nucleoporin_Nup155_C_3"/>
</dbReference>
<feature type="domain" description="Nucleoporin Nup133/Nup155-like C-terminal" evidence="6">
    <location>
        <begin position="2"/>
        <end position="367"/>
    </location>
</feature>
<dbReference type="GO" id="GO:0017056">
    <property type="term" value="F:structural constituent of nuclear pore"/>
    <property type="evidence" value="ECO:0007669"/>
    <property type="project" value="InterPro"/>
</dbReference>
<organism evidence="7 8">
    <name type="scientific">Rhodotorula toruloides</name>
    <name type="common">Yeast</name>
    <name type="synonym">Rhodosporidium toruloides</name>
    <dbReference type="NCBI Taxonomy" id="5286"/>
    <lineage>
        <taxon>Eukaryota</taxon>
        <taxon>Fungi</taxon>
        <taxon>Dikarya</taxon>
        <taxon>Basidiomycota</taxon>
        <taxon>Pucciniomycotina</taxon>
        <taxon>Microbotryomycetes</taxon>
        <taxon>Sporidiobolales</taxon>
        <taxon>Sporidiobolaceae</taxon>
        <taxon>Rhodotorula</taxon>
    </lineage>
</organism>
<dbReference type="InterPro" id="IPR042537">
    <property type="entry name" value="Nucleoporin_Nup155_C_2"/>
</dbReference>
<evidence type="ECO:0000256" key="1">
    <source>
        <dbReference type="ARBA" id="ARBA00004123"/>
    </source>
</evidence>
<dbReference type="Proteomes" id="UP000321518">
    <property type="component" value="Unassembled WGS sequence"/>
</dbReference>
<dbReference type="GO" id="GO:0000972">
    <property type="term" value="P:transcription-dependent tethering of RNA polymerase II gene DNA at nuclear periphery"/>
    <property type="evidence" value="ECO:0007669"/>
    <property type="project" value="TreeGrafter"/>
</dbReference>
<evidence type="ECO:0000256" key="4">
    <source>
        <dbReference type="ARBA" id="ARBA00023242"/>
    </source>
</evidence>
<dbReference type="EMBL" id="BJWK01000011">
    <property type="protein sequence ID" value="GEM10376.1"/>
    <property type="molecule type" value="Genomic_DNA"/>
</dbReference>
<dbReference type="GO" id="GO:0006606">
    <property type="term" value="P:protein import into nucleus"/>
    <property type="evidence" value="ECO:0007669"/>
    <property type="project" value="TreeGrafter"/>
</dbReference>
<dbReference type="Pfam" id="PF03177">
    <property type="entry name" value="Nucleoporin_C"/>
    <property type="match status" value="1"/>
</dbReference>
<comment type="caution">
    <text evidence="7">The sequence shown here is derived from an EMBL/GenBank/DDBJ whole genome shotgun (WGS) entry which is preliminary data.</text>
</comment>
<name>A0A511KKI9_RHOTO</name>
<dbReference type="OrthoDB" id="338970at2759"/>
<dbReference type="PANTHER" id="PTHR10350:SF6">
    <property type="entry name" value="NUCLEAR PORE COMPLEX PROTEIN NUP155"/>
    <property type="match status" value="1"/>
</dbReference>
<evidence type="ECO:0000259" key="6">
    <source>
        <dbReference type="Pfam" id="PF03177"/>
    </source>
</evidence>
<dbReference type="AlphaFoldDB" id="A0A511KKI9"/>
<dbReference type="InterPro" id="IPR004870">
    <property type="entry name" value="Nucleoporin_Nup155"/>
</dbReference>
<proteinExistence type="inferred from homology"/>
<sequence>MDRLLDDASKPNKPAGSMSYEEADSSRTNAYNKALSLKDEFFHFELYDWYLSRGLTNQLLETRTPYLEGFLAREPTTLEKSDLLWQYYVRTSRYARAASVLASLAETPAFPLSLQKRVEYLSLAVGNAKSQIPSSSRGDAVQFVTDVEEKLEVAQVQVEIFRAIEESEMPQDEKQRWLDKVEDRLFTITELYSEFAEPLELLEVILLIFHVSDHRDPFLVAATWEAILARAQEEQPDHPVDAVAAKVTQLGSRFHTSDVSFPLPDLIALLEKFSYGRQGDARPGWVAHAIHDAGVPFEAIFAVYDELFTAKIPPWHTSAGLTFLASDIVELLSSWLAEASSAPTTVSRAFPATDVESAIGRYLMGLQSASNAGAVVTRLQEMSRAIRRRW</sequence>
<keyword evidence="3" id="KW-0813">Transport</keyword>
<dbReference type="InterPro" id="IPR042533">
    <property type="entry name" value="Nucleoporin_Nup155_C_1"/>
</dbReference>